<organism evidence="1 2">
    <name type="scientific">Candidatus Scybalomonas excrementavium</name>
    <dbReference type="NCBI Taxonomy" id="2840943"/>
    <lineage>
        <taxon>Bacteria</taxon>
        <taxon>Bacillati</taxon>
        <taxon>Bacillota</taxon>
        <taxon>Clostridia</taxon>
        <taxon>Lachnospirales</taxon>
        <taxon>Lachnospiraceae</taxon>
        <taxon>Lachnospiraceae incertae sedis</taxon>
        <taxon>Candidatus Scybalomonas</taxon>
    </lineage>
</organism>
<accession>A0A9D9N840</accession>
<dbReference type="InterPro" id="IPR045507">
    <property type="entry name" value="DUF6483"/>
</dbReference>
<gene>
    <name evidence="1" type="ORF">IAC13_08865</name>
</gene>
<dbReference type="AlphaFoldDB" id="A0A9D9N840"/>
<proteinExistence type="predicted"/>
<reference evidence="1" key="2">
    <citation type="journal article" date="2021" name="PeerJ">
        <title>Extensive microbial diversity within the chicken gut microbiome revealed by metagenomics and culture.</title>
        <authorList>
            <person name="Gilroy R."/>
            <person name="Ravi A."/>
            <person name="Getino M."/>
            <person name="Pursley I."/>
            <person name="Horton D.L."/>
            <person name="Alikhan N.F."/>
            <person name="Baker D."/>
            <person name="Gharbi K."/>
            <person name="Hall N."/>
            <person name="Watson M."/>
            <person name="Adriaenssens E.M."/>
            <person name="Foster-Nyarko E."/>
            <person name="Jarju S."/>
            <person name="Secka A."/>
            <person name="Antonio M."/>
            <person name="Oren A."/>
            <person name="Chaudhuri R.R."/>
            <person name="La Ragione R."/>
            <person name="Hildebrand F."/>
            <person name="Pallen M.J."/>
        </authorList>
    </citation>
    <scope>NUCLEOTIDE SEQUENCE</scope>
    <source>
        <strain evidence="1">E3-2379</strain>
    </source>
</reference>
<comment type="caution">
    <text evidence="1">The sequence shown here is derived from an EMBL/GenBank/DDBJ whole genome shotgun (WGS) entry which is preliminary data.</text>
</comment>
<evidence type="ECO:0000313" key="2">
    <source>
        <dbReference type="Proteomes" id="UP000823618"/>
    </source>
</evidence>
<dbReference type="EMBL" id="JADIML010000250">
    <property type="protein sequence ID" value="MBO8464028.1"/>
    <property type="molecule type" value="Genomic_DNA"/>
</dbReference>
<evidence type="ECO:0000313" key="1">
    <source>
        <dbReference type="EMBL" id="MBO8464028.1"/>
    </source>
</evidence>
<name>A0A9D9N840_9FIRM</name>
<reference evidence="1" key="1">
    <citation type="submission" date="2020-10" db="EMBL/GenBank/DDBJ databases">
        <authorList>
            <person name="Gilroy R."/>
        </authorList>
    </citation>
    <scope>NUCLEOTIDE SEQUENCE</scope>
    <source>
        <strain evidence="1">E3-2379</strain>
    </source>
</reference>
<dbReference type="Proteomes" id="UP000823618">
    <property type="component" value="Unassembled WGS sequence"/>
</dbReference>
<protein>
    <submittedName>
        <fullName evidence="1">Uncharacterized protein</fullName>
    </submittedName>
</protein>
<sequence length="130" mass="15080">MAYENDYLMRMIKQIARAIAAFALGKDLPPYELPDEKDAYTHADHLYEQLIQMVNGGKINEAEDILFEHIDSGIDTIFYLGMNFYLYVNEFSNDELEENGYSREEIIEGMKDFAKACHVEVSDSFFDLIE</sequence>
<dbReference type="Pfam" id="PF20092">
    <property type="entry name" value="DUF6483"/>
    <property type="match status" value="1"/>
</dbReference>